<keyword evidence="3" id="KW-1185">Reference proteome</keyword>
<dbReference type="Pfam" id="PF00903">
    <property type="entry name" value="Glyoxalase"/>
    <property type="match status" value="1"/>
</dbReference>
<evidence type="ECO:0000313" key="3">
    <source>
        <dbReference type="Proteomes" id="UP000597444"/>
    </source>
</evidence>
<dbReference type="PANTHER" id="PTHR34109:SF1">
    <property type="entry name" value="VOC DOMAIN-CONTAINING PROTEIN"/>
    <property type="match status" value="1"/>
</dbReference>
<reference evidence="2" key="1">
    <citation type="submission" date="2020-10" db="EMBL/GenBank/DDBJ databases">
        <title>Taxonomic study of unclassified bacteria belonging to the class Ktedonobacteria.</title>
        <authorList>
            <person name="Yabe S."/>
            <person name="Wang C.M."/>
            <person name="Zheng Y."/>
            <person name="Sakai Y."/>
            <person name="Cavaletti L."/>
            <person name="Monciardini P."/>
            <person name="Donadio S."/>
        </authorList>
    </citation>
    <scope>NUCLEOTIDE SEQUENCE</scope>
    <source>
        <strain evidence="2">ID150040</strain>
    </source>
</reference>
<feature type="domain" description="VOC" evidence="1">
    <location>
        <begin position="12"/>
        <end position="137"/>
    </location>
</feature>
<evidence type="ECO:0000259" key="1">
    <source>
        <dbReference type="PROSITE" id="PS51819"/>
    </source>
</evidence>
<dbReference type="EMBL" id="BNJK01000002">
    <property type="protein sequence ID" value="GHP00320.1"/>
    <property type="molecule type" value="Genomic_DNA"/>
</dbReference>
<dbReference type="Gene3D" id="3.30.720.110">
    <property type="match status" value="1"/>
</dbReference>
<dbReference type="InterPro" id="IPR029068">
    <property type="entry name" value="Glyas_Bleomycin-R_OHBP_Dase"/>
</dbReference>
<proteinExistence type="predicted"/>
<protein>
    <submittedName>
        <fullName evidence="2">Glyoxalase</fullName>
    </submittedName>
</protein>
<dbReference type="PANTHER" id="PTHR34109">
    <property type="entry name" value="BNAUNNG04460D PROTEIN-RELATED"/>
    <property type="match status" value="1"/>
</dbReference>
<dbReference type="CDD" id="cd07246">
    <property type="entry name" value="VOC_like"/>
    <property type="match status" value="1"/>
</dbReference>
<dbReference type="Proteomes" id="UP000597444">
    <property type="component" value="Unassembled WGS sequence"/>
</dbReference>
<dbReference type="Gene3D" id="3.30.720.120">
    <property type="match status" value="1"/>
</dbReference>
<accession>A0A8J3IQW7</accession>
<dbReference type="PROSITE" id="PS51819">
    <property type="entry name" value="VOC"/>
    <property type="match status" value="1"/>
</dbReference>
<dbReference type="InterPro" id="IPR037523">
    <property type="entry name" value="VOC_core"/>
</dbReference>
<organism evidence="2 3">
    <name type="scientific">Reticulibacter mediterranei</name>
    <dbReference type="NCBI Taxonomy" id="2778369"/>
    <lineage>
        <taxon>Bacteria</taxon>
        <taxon>Bacillati</taxon>
        <taxon>Chloroflexota</taxon>
        <taxon>Ktedonobacteria</taxon>
        <taxon>Ktedonobacterales</taxon>
        <taxon>Reticulibacteraceae</taxon>
        <taxon>Reticulibacter</taxon>
    </lineage>
</organism>
<comment type="caution">
    <text evidence="2">The sequence shown here is derived from an EMBL/GenBank/DDBJ whole genome shotgun (WGS) entry which is preliminary data.</text>
</comment>
<dbReference type="RefSeq" id="WP_220210857.1">
    <property type="nucleotide sequence ID" value="NZ_BNJK01000002.1"/>
</dbReference>
<name>A0A8J3IQW7_9CHLR</name>
<dbReference type="InterPro" id="IPR004360">
    <property type="entry name" value="Glyas_Fos-R_dOase_dom"/>
</dbReference>
<dbReference type="SUPFAM" id="SSF54593">
    <property type="entry name" value="Glyoxalase/Bleomycin resistance protein/Dihydroxybiphenyl dioxygenase"/>
    <property type="match status" value="1"/>
</dbReference>
<gene>
    <name evidence="2" type="primary">phnB</name>
    <name evidence="2" type="ORF">KSF_103670</name>
</gene>
<sequence length="158" mass="17333">MTQAEIQATTEGIDILTPHIVVRDAGKAAEWYKEVLGAEERGRVPVPGGKFMQIELWFGNSAVMLADEFSDMGILSPLSIGGTPVVLHLTTKKVEALWQRAIDAGAVILQPLQEQFWGDLHGQILDPFGYRWNLAQHLRDVPSEEIARIAASIFGGQA</sequence>
<evidence type="ECO:0000313" key="2">
    <source>
        <dbReference type="EMBL" id="GHP00320.1"/>
    </source>
</evidence>
<dbReference type="AlphaFoldDB" id="A0A8J3IQW7"/>